<dbReference type="PANTHER" id="PTHR46268">
    <property type="entry name" value="STRESS RESPONSE PROTEIN NHAX"/>
    <property type="match status" value="1"/>
</dbReference>
<gene>
    <name evidence="3" type="ORF">LHGZ1_3290</name>
</gene>
<accession>A0A248LNS3</accession>
<reference evidence="4" key="1">
    <citation type="submission" date="2017-06" db="EMBL/GenBank/DDBJ databases">
        <title>Whole genome sequence of Laribacter hongkongensis LHGZ1.</title>
        <authorList>
            <person name="Chen D."/>
            <person name="Wu H."/>
            <person name="Chen J."/>
        </authorList>
    </citation>
    <scope>NUCLEOTIDE SEQUENCE [LARGE SCALE GENOMIC DNA]</scope>
    <source>
        <strain evidence="4">LHGZ1</strain>
    </source>
</reference>
<evidence type="ECO:0000256" key="1">
    <source>
        <dbReference type="ARBA" id="ARBA00008791"/>
    </source>
</evidence>
<dbReference type="InterPro" id="IPR006015">
    <property type="entry name" value="Universal_stress_UspA"/>
</dbReference>
<dbReference type="PRINTS" id="PR01438">
    <property type="entry name" value="UNVRSLSTRESS"/>
</dbReference>
<dbReference type="InterPro" id="IPR006016">
    <property type="entry name" value="UspA"/>
</dbReference>
<sequence>MYQHIVASIDESDNANLALEQAIEIAKLSGATLHLVHIVNLFELALEEYVLADKSKLEALAQEHGAARLEPAAEHVRAAGLVPECYVTNCWGGGDEIADCLLEYGHSVKAGLLVLGTHGRSGLMHVMMGSVAEAVMRSSDIPLLTVRSPAGEAYEPGRRRLVL</sequence>
<dbReference type="RefSeq" id="WP_012698543.1">
    <property type="nucleotide sequence ID" value="NZ_CP022115.1"/>
</dbReference>
<comment type="similarity">
    <text evidence="1">Belongs to the universal stress protein A family.</text>
</comment>
<name>A0A248LNS3_9NEIS</name>
<dbReference type="AlphaFoldDB" id="A0A248LNS3"/>
<evidence type="ECO:0000259" key="2">
    <source>
        <dbReference type="Pfam" id="PF00582"/>
    </source>
</evidence>
<dbReference type="InterPro" id="IPR014729">
    <property type="entry name" value="Rossmann-like_a/b/a_fold"/>
</dbReference>
<dbReference type="Gene3D" id="3.40.50.620">
    <property type="entry name" value="HUPs"/>
    <property type="match status" value="1"/>
</dbReference>
<evidence type="ECO:0000313" key="3">
    <source>
        <dbReference type="EMBL" id="ASJ26121.1"/>
    </source>
</evidence>
<protein>
    <submittedName>
        <fullName evidence="3">Universal stress protein</fullName>
    </submittedName>
</protein>
<feature type="domain" description="UspA" evidence="2">
    <location>
        <begin position="1"/>
        <end position="147"/>
    </location>
</feature>
<dbReference type="SUPFAM" id="SSF52402">
    <property type="entry name" value="Adenine nucleotide alpha hydrolases-like"/>
    <property type="match status" value="1"/>
</dbReference>
<dbReference type="CDD" id="cd00293">
    <property type="entry name" value="USP-like"/>
    <property type="match status" value="1"/>
</dbReference>
<dbReference type="Pfam" id="PF00582">
    <property type="entry name" value="Usp"/>
    <property type="match status" value="1"/>
</dbReference>
<dbReference type="GeneID" id="75108305"/>
<proteinExistence type="inferred from homology"/>
<evidence type="ECO:0000313" key="4">
    <source>
        <dbReference type="Proteomes" id="UP000197424"/>
    </source>
</evidence>
<dbReference type="PANTHER" id="PTHR46268:SF15">
    <property type="entry name" value="UNIVERSAL STRESS PROTEIN HP_0031"/>
    <property type="match status" value="1"/>
</dbReference>
<organism evidence="3 4">
    <name type="scientific">Laribacter hongkongensis</name>
    <dbReference type="NCBI Taxonomy" id="168471"/>
    <lineage>
        <taxon>Bacteria</taxon>
        <taxon>Pseudomonadati</taxon>
        <taxon>Pseudomonadota</taxon>
        <taxon>Betaproteobacteria</taxon>
        <taxon>Neisseriales</taxon>
        <taxon>Aquaspirillaceae</taxon>
        <taxon>Laribacter</taxon>
    </lineage>
</organism>
<dbReference type="OMA" id="ETICEFA"/>
<dbReference type="Proteomes" id="UP000197424">
    <property type="component" value="Chromosome"/>
</dbReference>
<dbReference type="EMBL" id="CP022115">
    <property type="protein sequence ID" value="ASJ26121.1"/>
    <property type="molecule type" value="Genomic_DNA"/>
</dbReference>
<dbReference type="OrthoDB" id="8547832at2"/>